<gene>
    <name evidence="1" type="ORF">CRP171_gp8</name>
</gene>
<dbReference type="EMBL" id="OR420737">
    <property type="protein sequence ID" value="WMM95047.1"/>
    <property type="molecule type" value="Genomic_DNA"/>
</dbReference>
<accession>A0AAX3ZW96</accession>
<organism evidence="1 2">
    <name type="scientific">Roseobacter phage CRP-171</name>
    <dbReference type="NCBI Taxonomy" id="3072846"/>
    <lineage>
        <taxon>Viruses</taxon>
        <taxon>Duplodnaviria</taxon>
        <taxon>Heunggongvirae</taxon>
        <taxon>Uroviricota</taxon>
        <taxon>Caudoviricetes</taxon>
        <taxon>Autographivirales</taxon>
        <taxon>Autographivirales incertae sedis</taxon>
        <taxon>Oceanidvirus</taxon>
        <taxon>Oceanidvirus CRP171</taxon>
    </lineage>
</organism>
<protein>
    <submittedName>
        <fullName evidence="1">Uncharacterized protein</fullName>
    </submittedName>
</protein>
<dbReference type="Proteomes" id="UP001304187">
    <property type="component" value="Segment"/>
</dbReference>
<name>A0AAX3ZW96_9CAUD</name>
<reference evidence="1 2" key="1">
    <citation type="submission" date="2023-08" db="EMBL/GenBank/DDBJ databases">
        <authorList>
            <person name="Du S."/>
            <person name="Wu Z."/>
            <person name="Wu Y."/>
            <person name="Yang M."/>
            <person name="Shao J."/>
            <person name="Liu H."/>
            <person name="Zhao Y."/>
            <person name="Zhang Z."/>
        </authorList>
    </citation>
    <scope>NUCLEOTIDE SEQUENCE [LARGE SCALE GENOMIC DNA]</scope>
</reference>
<keyword evidence="2" id="KW-1185">Reference proteome</keyword>
<proteinExistence type="predicted"/>
<evidence type="ECO:0000313" key="1">
    <source>
        <dbReference type="EMBL" id="WMM95047.1"/>
    </source>
</evidence>
<sequence>MQNKQLLINIAEYHRRNSMAVPTDLLARLLEAGVDIKKYS</sequence>
<evidence type="ECO:0000313" key="2">
    <source>
        <dbReference type="Proteomes" id="UP001304187"/>
    </source>
</evidence>